<keyword evidence="2" id="KW-0637">Prenyltransferase</keyword>
<proteinExistence type="inferred from homology"/>
<keyword evidence="4" id="KW-0677">Repeat</keyword>
<dbReference type="SUPFAM" id="SSF48439">
    <property type="entry name" value="Protein prenylyltransferase"/>
    <property type="match status" value="1"/>
</dbReference>
<evidence type="ECO:0000313" key="6">
    <source>
        <dbReference type="Proteomes" id="UP000748531"/>
    </source>
</evidence>
<name>A0A8J4SPM2_9TREM</name>
<evidence type="ECO:0000256" key="2">
    <source>
        <dbReference type="ARBA" id="ARBA00022602"/>
    </source>
</evidence>
<gene>
    <name evidence="5" type="ORF">PHET_02963</name>
</gene>
<keyword evidence="6" id="KW-1185">Reference proteome</keyword>
<dbReference type="AlphaFoldDB" id="A0A8J4SPM2"/>
<evidence type="ECO:0000256" key="1">
    <source>
        <dbReference type="ARBA" id="ARBA00006734"/>
    </source>
</evidence>
<sequence>MQVMAMESILFQQSTIDSLLSHECNMFLLEFSVLLADCTEYDLLPHVESRSHRSLVKCESSLGICTCTIDWCYRNLMRLHPTSYTDALLTYLLVINPNTTTFWNHRRRTIQSNGASIHRELWLTKLILRTHPRSNETIFHRRWVVQHHLTQDMRFLMSELDLCDQIADRYRMHYGLWDYRRFILHHLGPQAYATELERLDRWLQYHPTDTSGWSYLTHLLQLMIADVGMSSSSEMRQLVLQRLKQTSDTLQLYPERECLWIFRRNLLLFLQKLADKFDATTLDWHSLEPLFSPASQVISLTLADCVRFQTVGDFVDWCRSHALLPCTDRPKWHQVLWSRQLLWLTQNLTISGSLS</sequence>
<dbReference type="EMBL" id="LUCH01001167">
    <property type="protein sequence ID" value="KAF5403533.1"/>
    <property type="molecule type" value="Genomic_DNA"/>
</dbReference>
<reference evidence="5" key="1">
    <citation type="submission" date="2019-05" db="EMBL/GenBank/DDBJ databases">
        <title>Annotation for the trematode Paragonimus heterotremus.</title>
        <authorList>
            <person name="Choi Y.-J."/>
        </authorList>
    </citation>
    <scope>NUCLEOTIDE SEQUENCE</scope>
    <source>
        <strain evidence="5">LC</strain>
    </source>
</reference>
<accession>A0A8J4SPM2</accession>
<keyword evidence="3" id="KW-0808">Transferase</keyword>
<evidence type="ECO:0000313" key="5">
    <source>
        <dbReference type="EMBL" id="KAF5403533.1"/>
    </source>
</evidence>
<evidence type="ECO:0000256" key="4">
    <source>
        <dbReference type="ARBA" id="ARBA00022737"/>
    </source>
</evidence>
<comment type="similarity">
    <text evidence="1">Belongs to the protein prenyltransferase subunit alpha family.</text>
</comment>
<dbReference type="PANTHER" id="PTHR11129">
    <property type="entry name" value="PROTEIN FARNESYLTRANSFERASE ALPHA SUBUNIT/RAB GERANYLGERANYL TRANSFERASE ALPHA SUBUNIT"/>
    <property type="match status" value="1"/>
</dbReference>
<dbReference type="PROSITE" id="PS51147">
    <property type="entry name" value="PFTA"/>
    <property type="match status" value="1"/>
</dbReference>
<dbReference type="GO" id="GO:0005737">
    <property type="term" value="C:cytoplasm"/>
    <property type="evidence" value="ECO:0007669"/>
    <property type="project" value="TreeGrafter"/>
</dbReference>
<dbReference type="Gene3D" id="1.25.40.120">
    <property type="entry name" value="Protein prenylyltransferase"/>
    <property type="match status" value="1"/>
</dbReference>
<protein>
    <submittedName>
        <fullName evidence="5">Protein prenyltransferase alpha subunit repeat containing protein 1</fullName>
    </submittedName>
</protein>
<dbReference type="Pfam" id="PF01239">
    <property type="entry name" value="PPTA"/>
    <property type="match status" value="2"/>
</dbReference>
<organism evidence="5 6">
    <name type="scientific">Paragonimus heterotremus</name>
    <dbReference type="NCBI Taxonomy" id="100268"/>
    <lineage>
        <taxon>Eukaryota</taxon>
        <taxon>Metazoa</taxon>
        <taxon>Spiralia</taxon>
        <taxon>Lophotrochozoa</taxon>
        <taxon>Platyhelminthes</taxon>
        <taxon>Trematoda</taxon>
        <taxon>Digenea</taxon>
        <taxon>Plagiorchiida</taxon>
        <taxon>Troglotremata</taxon>
        <taxon>Troglotrematidae</taxon>
        <taxon>Paragonimus</taxon>
    </lineage>
</organism>
<dbReference type="GO" id="GO:0008318">
    <property type="term" value="F:protein prenyltransferase activity"/>
    <property type="evidence" value="ECO:0007669"/>
    <property type="project" value="InterPro"/>
</dbReference>
<dbReference type="InterPro" id="IPR002088">
    <property type="entry name" value="Prenyl_trans_a"/>
</dbReference>
<dbReference type="PANTHER" id="PTHR11129:SF3">
    <property type="entry name" value="PROTEIN PRENYLTRANSFERASE ALPHA SUBUNIT REPEAT-CONTAINING PROTEIN 1"/>
    <property type="match status" value="1"/>
</dbReference>
<comment type="caution">
    <text evidence="5">The sequence shown here is derived from an EMBL/GenBank/DDBJ whole genome shotgun (WGS) entry which is preliminary data.</text>
</comment>
<dbReference type="Proteomes" id="UP000748531">
    <property type="component" value="Unassembled WGS sequence"/>
</dbReference>
<evidence type="ECO:0000256" key="3">
    <source>
        <dbReference type="ARBA" id="ARBA00022679"/>
    </source>
</evidence>
<dbReference type="OrthoDB" id="6243855at2759"/>